<dbReference type="KEGG" id="halc:EY643_05545"/>
<feature type="transmembrane region" description="Helical" evidence="5">
    <location>
        <begin position="65"/>
        <end position="82"/>
    </location>
</feature>
<protein>
    <submittedName>
        <fullName evidence="6">MAPEG family protein</fullName>
    </submittedName>
</protein>
<evidence type="ECO:0000256" key="1">
    <source>
        <dbReference type="ARBA" id="ARBA00004370"/>
    </source>
</evidence>
<feature type="transmembrane region" description="Helical" evidence="5">
    <location>
        <begin position="113"/>
        <end position="133"/>
    </location>
</feature>
<evidence type="ECO:0000256" key="4">
    <source>
        <dbReference type="ARBA" id="ARBA00023136"/>
    </source>
</evidence>
<reference evidence="6 7" key="1">
    <citation type="submission" date="2019-02" db="EMBL/GenBank/DDBJ databases">
        <authorList>
            <person name="Li S.-H."/>
        </authorList>
    </citation>
    <scope>NUCLEOTIDE SEQUENCE [LARGE SCALE GENOMIC DNA]</scope>
    <source>
        <strain evidence="6 7">IMCC14385</strain>
    </source>
</reference>
<evidence type="ECO:0000256" key="5">
    <source>
        <dbReference type="SAM" id="Phobius"/>
    </source>
</evidence>
<dbReference type="RefSeq" id="WP_152661261.1">
    <property type="nucleotide sequence ID" value="NZ_CP036422.1"/>
</dbReference>
<dbReference type="Pfam" id="PF01124">
    <property type="entry name" value="MAPEG"/>
    <property type="match status" value="1"/>
</dbReference>
<dbReference type="AlphaFoldDB" id="A0A5P9NHZ5"/>
<dbReference type="OrthoDB" id="5880499at2"/>
<dbReference type="Proteomes" id="UP000326287">
    <property type="component" value="Chromosome"/>
</dbReference>
<keyword evidence="2 5" id="KW-0812">Transmembrane</keyword>
<dbReference type="InterPro" id="IPR001129">
    <property type="entry name" value="Membr-assoc_MAPEG"/>
</dbReference>
<comment type="subcellular location">
    <subcellularLocation>
        <location evidence="1">Membrane</location>
    </subcellularLocation>
</comment>
<proteinExistence type="predicted"/>
<evidence type="ECO:0000313" key="6">
    <source>
        <dbReference type="EMBL" id="QFU75155.1"/>
    </source>
</evidence>
<dbReference type="EMBL" id="CP036422">
    <property type="protein sequence ID" value="QFU75155.1"/>
    <property type="molecule type" value="Genomic_DNA"/>
</dbReference>
<name>A0A5P9NHZ5_9GAMM</name>
<dbReference type="GO" id="GO:0016020">
    <property type="term" value="C:membrane"/>
    <property type="evidence" value="ECO:0007669"/>
    <property type="project" value="UniProtKB-SubCell"/>
</dbReference>
<organism evidence="6 7">
    <name type="scientific">Halioglobus maricola</name>
    <dbReference type="NCBI Taxonomy" id="2601894"/>
    <lineage>
        <taxon>Bacteria</taxon>
        <taxon>Pseudomonadati</taxon>
        <taxon>Pseudomonadota</taxon>
        <taxon>Gammaproteobacteria</taxon>
        <taxon>Cellvibrionales</taxon>
        <taxon>Halieaceae</taxon>
        <taxon>Halioglobus</taxon>
    </lineage>
</organism>
<dbReference type="SUPFAM" id="SSF161084">
    <property type="entry name" value="MAPEG domain-like"/>
    <property type="match status" value="1"/>
</dbReference>
<feature type="transmembrane region" description="Helical" evidence="5">
    <location>
        <begin position="6"/>
        <end position="27"/>
    </location>
</feature>
<gene>
    <name evidence="6" type="ORF">EY643_05545</name>
</gene>
<dbReference type="InterPro" id="IPR023352">
    <property type="entry name" value="MAPEG-like_dom_sf"/>
</dbReference>
<evidence type="ECO:0000256" key="3">
    <source>
        <dbReference type="ARBA" id="ARBA00022989"/>
    </source>
</evidence>
<dbReference type="Gene3D" id="1.20.120.550">
    <property type="entry name" value="Membrane associated eicosanoid/glutathione metabolism-like domain"/>
    <property type="match status" value="1"/>
</dbReference>
<accession>A0A5P9NHZ5</accession>
<sequence>MDLAHTYSMAISALGALAILMFCQLLVADVVGLRSRHIPGSAVPADHENPLFRASRTVANTNESIAIFILAILFCMLCGAPASATAYAAWAFVVARCLYAVCYYLNLQILRSVMFGISLLALTALLVLGGSAWL</sequence>
<evidence type="ECO:0000313" key="7">
    <source>
        <dbReference type="Proteomes" id="UP000326287"/>
    </source>
</evidence>
<keyword evidence="7" id="KW-1185">Reference proteome</keyword>
<keyword evidence="3 5" id="KW-1133">Transmembrane helix</keyword>
<evidence type="ECO:0000256" key="2">
    <source>
        <dbReference type="ARBA" id="ARBA00022692"/>
    </source>
</evidence>
<keyword evidence="4 5" id="KW-0472">Membrane</keyword>